<evidence type="ECO:0000256" key="9">
    <source>
        <dbReference type="ARBA" id="ARBA00026227"/>
    </source>
</evidence>
<dbReference type="InterPro" id="IPR038506">
    <property type="entry name" value="GLE1-like_sf"/>
</dbReference>
<dbReference type="EMBL" id="AFRT01001752">
    <property type="protein sequence ID" value="ELU39493.1"/>
    <property type="molecule type" value="Genomic_DNA"/>
</dbReference>
<evidence type="ECO:0000256" key="10">
    <source>
        <dbReference type="ARBA" id="ARBA00029983"/>
    </source>
</evidence>
<dbReference type="HOGENOM" id="CLU_619909_0_0_1"/>
<comment type="caution">
    <text evidence="12">The sequence shown here is derived from an EMBL/GenBank/DDBJ whole genome shotgun (WGS) entry which is preliminary data.</text>
</comment>
<evidence type="ECO:0000256" key="5">
    <source>
        <dbReference type="ARBA" id="ARBA00022927"/>
    </source>
</evidence>
<feature type="region of interest" description="Disordered" evidence="11">
    <location>
        <begin position="20"/>
        <end position="89"/>
    </location>
</feature>
<dbReference type="PANTHER" id="PTHR12960">
    <property type="entry name" value="GLE-1-RELATED"/>
    <property type="match status" value="1"/>
</dbReference>
<protein>
    <recommendedName>
        <fullName evidence="9">mRNA export factor GLE1</fullName>
    </recommendedName>
    <alternativeName>
        <fullName evidence="10">Nucleoporin GLE1</fullName>
    </alternativeName>
</protein>
<feature type="compositionally biased region" description="Polar residues" evidence="11">
    <location>
        <begin position="77"/>
        <end position="89"/>
    </location>
</feature>
<comment type="similarity">
    <text evidence="2">Belongs to the GLE1 family.</text>
</comment>
<name>L8WRX0_THACA</name>
<feature type="compositionally biased region" description="Basic and acidic residues" evidence="11">
    <location>
        <begin position="210"/>
        <end position="282"/>
    </location>
</feature>
<keyword evidence="3" id="KW-0813">Transport</keyword>
<evidence type="ECO:0000256" key="2">
    <source>
        <dbReference type="ARBA" id="ARBA00011056"/>
    </source>
</evidence>
<dbReference type="Gene3D" id="1.25.40.510">
    <property type="entry name" value="GLE1-like"/>
    <property type="match status" value="1"/>
</dbReference>
<proteinExistence type="inferred from homology"/>
<dbReference type="AlphaFoldDB" id="L8WRX0"/>
<dbReference type="GO" id="GO:0005737">
    <property type="term" value="C:cytoplasm"/>
    <property type="evidence" value="ECO:0007669"/>
    <property type="project" value="TreeGrafter"/>
</dbReference>
<evidence type="ECO:0000313" key="13">
    <source>
        <dbReference type="Proteomes" id="UP000011668"/>
    </source>
</evidence>
<dbReference type="OrthoDB" id="420884at2759"/>
<evidence type="ECO:0000256" key="3">
    <source>
        <dbReference type="ARBA" id="ARBA00022448"/>
    </source>
</evidence>
<dbReference type="Pfam" id="PF07817">
    <property type="entry name" value="GLE1"/>
    <property type="match status" value="1"/>
</dbReference>
<keyword evidence="5" id="KW-0653">Protein transport</keyword>
<dbReference type="PANTHER" id="PTHR12960:SF0">
    <property type="entry name" value="MRNA EXPORT FACTOR GLE1"/>
    <property type="match status" value="1"/>
</dbReference>
<dbReference type="GO" id="GO:0015031">
    <property type="term" value="P:protein transport"/>
    <property type="evidence" value="ECO:0007669"/>
    <property type="project" value="UniProtKB-KW"/>
</dbReference>
<evidence type="ECO:0000256" key="4">
    <source>
        <dbReference type="ARBA" id="ARBA00022816"/>
    </source>
</evidence>
<evidence type="ECO:0000256" key="7">
    <source>
        <dbReference type="ARBA" id="ARBA00023132"/>
    </source>
</evidence>
<evidence type="ECO:0000256" key="11">
    <source>
        <dbReference type="SAM" id="MobiDB-lite"/>
    </source>
</evidence>
<sequence>MRFSVSRSPSPVQRYATLIAHDKQYVPTGPLFTGRREDRQMPTASTTSQTTKKNPRRPPSQKSRRSCRFLMPEETPLSLTRSNANPNPDQSIDAFLNAVRLRSRVDPLEEYQNAERAMVKSSSPPAPSLPHLSCALTQSHLALQAKRNEQEMSAVLAMVERLDIQRKGREEEGMKRVKEGNRGIWEEIEGAIRRDEEKLRAEEEQRRQEAEKKRQEEDRKRAELKAEEDRRKAEEEKKRKEKEQEDERKRQEKEAREKAEKEKAEDEARKDAEEKAAKDAQEARAVQASQASAKSVPAIQEWETAWAERAVGLTISHPRTQAVEESSELKSVAGRLRRKLRTRVGQVTNSQSELADAIHDIISPSPPHPVPVYTALLSAFSKYLLLQAETEVTAKLPTAYPLARLVWLVVARGHTRLWEIFWARWVGLAEEGTMTDASMSGL</sequence>
<dbReference type="GO" id="GO:0031369">
    <property type="term" value="F:translation initiation factor binding"/>
    <property type="evidence" value="ECO:0007669"/>
    <property type="project" value="TreeGrafter"/>
</dbReference>
<feature type="compositionally biased region" description="Polar residues" evidence="11">
    <location>
        <begin position="42"/>
        <end position="51"/>
    </location>
</feature>
<keyword evidence="7" id="KW-0906">Nuclear pore complex</keyword>
<feature type="region of interest" description="Disordered" evidence="11">
    <location>
        <begin position="210"/>
        <end position="296"/>
    </location>
</feature>
<keyword evidence="4" id="KW-0509">mRNA transport</keyword>
<dbReference type="Proteomes" id="UP000011668">
    <property type="component" value="Unassembled WGS sequence"/>
</dbReference>
<evidence type="ECO:0000313" key="12">
    <source>
        <dbReference type="EMBL" id="ELU39493.1"/>
    </source>
</evidence>
<dbReference type="STRING" id="983506.L8WRX0"/>
<gene>
    <name evidence="12" type="ORF">AG1IA_06480</name>
</gene>
<comment type="subcellular location">
    <subcellularLocation>
        <location evidence="1">Nucleus</location>
        <location evidence="1">Nuclear pore complex</location>
    </subcellularLocation>
</comment>
<dbReference type="GO" id="GO:0016973">
    <property type="term" value="P:poly(A)+ mRNA export from nucleus"/>
    <property type="evidence" value="ECO:0007669"/>
    <property type="project" value="InterPro"/>
</dbReference>
<evidence type="ECO:0000256" key="8">
    <source>
        <dbReference type="ARBA" id="ARBA00023242"/>
    </source>
</evidence>
<evidence type="ECO:0000256" key="6">
    <source>
        <dbReference type="ARBA" id="ARBA00023010"/>
    </source>
</evidence>
<keyword evidence="8" id="KW-0539">Nucleus</keyword>
<feature type="compositionally biased region" description="Low complexity" evidence="11">
    <location>
        <begin position="283"/>
        <end position="296"/>
    </location>
</feature>
<dbReference type="InterPro" id="IPR012476">
    <property type="entry name" value="GLE1"/>
</dbReference>
<dbReference type="GO" id="GO:0000822">
    <property type="term" value="F:inositol hexakisphosphate binding"/>
    <property type="evidence" value="ECO:0007669"/>
    <property type="project" value="TreeGrafter"/>
</dbReference>
<evidence type="ECO:0000256" key="1">
    <source>
        <dbReference type="ARBA" id="ARBA00004567"/>
    </source>
</evidence>
<reference evidence="12 13" key="1">
    <citation type="journal article" date="2013" name="Nat. Commun.">
        <title>The evolution and pathogenic mechanisms of the rice sheath blight pathogen.</title>
        <authorList>
            <person name="Zheng A."/>
            <person name="Lin R."/>
            <person name="Xu L."/>
            <person name="Qin P."/>
            <person name="Tang C."/>
            <person name="Ai P."/>
            <person name="Zhang D."/>
            <person name="Liu Y."/>
            <person name="Sun Z."/>
            <person name="Feng H."/>
            <person name="Wang Y."/>
            <person name="Chen Y."/>
            <person name="Liang X."/>
            <person name="Fu R."/>
            <person name="Li Q."/>
            <person name="Zhang J."/>
            <person name="Yu X."/>
            <person name="Xie Z."/>
            <person name="Ding L."/>
            <person name="Guan P."/>
            <person name="Tang J."/>
            <person name="Liang Y."/>
            <person name="Wang S."/>
            <person name="Deng Q."/>
            <person name="Li S."/>
            <person name="Zhu J."/>
            <person name="Wang L."/>
            <person name="Liu H."/>
            <person name="Li P."/>
        </authorList>
    </citation>
    <scope>NUCLEOTIDE SEQUENCE [LARGE SCALE GENOMIC DNA]</scope>
    <source>
        <strain evidence="13">AG-1 IA</strain>
    </source>
</reference>
<dbReference type="GO" id="GO:0044614">
    <property type="term" value="C:nuclear pore cytoplasmic filaments"/>
    <property type="evidence" value="ECO:0007669"/>
    <property type="project" value="TreeGrafter"/>
</dbReference>
<keyword evidence="6" id="KW-0811">Translocation</keyword>
<organism evidence="12 13">
    <name type="scientific">Thanatephorus cucumeris (strain AG1-IA)</name>
    <name type="common">Rice sheath blight fungus</name>
    <name type="synonym">Rhizoctonia solani</name>
    <dbReference type="NCBI Taxonomy" id="983506"/>
    <lineage>
        <taxon>Eukaryota</taxon>
        <taxon>Fungi</taxon>
        <taxon>Dikarya</taxon>
        <taxon>Basidiomycota</taxon>
        <taxon>Agaricomycotina</taxon>
        <taxon>Agaricomycetes</taxon>
        <taxon>Cantharellales</taxon>
        <taxon>Ceratobasidiaceae</taxon>
        <taxon>Rhizoctonia</taxon>
        <taxon>Rhizoctonia solani AG-1</taxon>
    </lineage>
</organism>
<keyword evidence="13" id="KW-1185">Reference proteome</keyword>
<dbReference type="GO" id="GO:0005543">
    <property type="term" value="F:phospholipid binding"/>
    <property type="evidence" value="ECO:0007669"/>
    <property type="project" value="TreeGrafter"/>
</dbReference>
<accession>L8WRX0</accession>